<keyword evidence="4" id="KW-0964">Secreted</keyword>
<dbReference type="Proteomes" id="UP000617355">
    <property type="component" value="Unassembled WGS sequence"/>
</dbReference>
<dbReference type="Pfam" id="PF13091">
    <property type="entry name" value="PLDc_2"/>
    <property type="match status" value="1"/>
</dbReference>
<evidence type="ECO:0000259" key="7">
    <source>
        <dbReference type="PROSITE" id="PS50035"/>
    </source>
</evidence>
<proteinExistence type="predicted"/>
<evidence type="ECO:0000256" key="1">
    <source>
        <dbReference type="ARBA" id="ARBA00003145"/>
    </source>
</evidence>
<dbReference type="PROSITE" id="PS50035">
    <property type="entry name" value="PLD"/>
    <property type="match status" value="1"/>
</dbReference>
<evidence type="ECO:0000256" key="3">
    <source>
        <dbReference type="ARBA" id="ARBA00018392"/>
    </source>
</evidence>
<dbReference type="PANTHER" id="PTHR21248:SF12">
    <property type="entry name" value="CARDIOLIPIN SYNTHASE C"/>
    <property type="match status" value="1"/>
</dbReference>
<evidence type="ECO:0000256" key="5">
    <source>
        <dbReference type="ARBA" id="ARBA00029594"/>
    </source>
</evidence>
<dbReference type="EMBL" id="BMGI01000005">
    <property type="protein sequence ID" value="GGD43402.1"/>
    <property type="molecule type" value="Genomic_DNA"/>
</dbReference>
<reference evidence="9" key="1">
    <citation type="journal article" date="2019" name="Int. J. Syst. Evol. Microbiol.">
        <title>The Global Catalogue of Microorganisms (GCM) 10K type strain sequencing project: providing services to taxonomists for standard genome sequencing and annotation.</title>
        <authorList>
            <consortium name="The Broad Institute Genomics Platform"/>
            <consortium name="The Broad Institute Genome Sequencing Center for Infectious Disease"/>
            <person name="Wu L."/>
            <person name="Ma J."/>
        </authorList>
    </citation>
    <scope>NUCLEOTIDE SEQUENCE [LARGE SCALE GENOMIC DNA]</scope>
    <source>
        <strain evidence="9">CGMCC 1.12922</strain>
    </source>
</reference>
<organism evidence="8 9">
    <name type="scientific">Sinisalibacter lacisalsi</name>
    <dbReference type="NCBI Taxonomy" id="1526570"/>
    <lineage>
        <taxon>Bacteria</taxon>
        <taxon>Pseudomonadati</taxon>
        <taxon>Pseudomonadota</taxon>
        <taxon>Alphaproteobacteria</taxon>
        <taxon>Rhodobacterales</taxon>
        <taxon>Roseobacteraceae</taxon>
        <taxon>Sinisalibacter</taxon>
    </lineage>
</organism>
<feature type="chain" id="PRO_5045988466" description="Phospholipase D" evidence="6">
    <location>
        <begin position="25"/>
        <end position="619"/>
    </location>
</feature>
<comment type="subcellular location">
    <subcellularLocation>
        <location evidence="2">Secreted</location>
    </subcellularLocation>
</comment>
<gene>
    <name evidence="8" type="ORF">GCM10011358_29040</name>
</gene>
<dbReference type="PROSITE" id="PS51257">
    <property type="entry name" value="PROKAR_LIPOPROTEIN"/>
    <property type="match status" value="1"/>
</dbReference>
<comment type="function">
    <text evidence="1">Could be a virulence factor.</text>
</comment>
<dbReference type="SMART" id="SM00155">
    <property type="entry name" value="PLDc"/>
    <property type="match status" value="1"/>
</dbReference>
<protein>
    <recommendedName>
        <fullName evidence="3">Phospholipase D</fullName>
    </recommendedName>
    <alternativeName>
        <fullName evidence="5">Choline phosphatase</fullName>
    </alternativeName>
</protein>
<dbReference type="PANTHER" id="PTHR21248">
    <property type="entry name" value="CARDIOLIPIN SYNTHASE"/>
    <property type="match status" value="1"/>
</dbReference>
<evidence type="ECO:0000256" key="4">
    <source>
        <dbReference type="ARBA" id="ARBA00022525"/>
    </source>
</evidence>
<comment type="caution">
    <text evidence="8">The sequence shown here is derived from an EMBL/GenBank/DDBJ whole genome shotgun (WGS) entry which is preliminary data.</text>
</comment>
<feature type="signal peptide" evidence="6">
    <location>
        <begin position="1"/>
        <end position="24"/>
    </location>
</feature>
<dbReference type="SUPFAM" id="SSF56024">
    <property type="entry name" value="Phospholipase D/nuclease"/>
    <property type="match status" value="2"/>
</dbReference>
<name>A0ABQ1QTR6_9RHOB</name>
<evidence type="ECO:0000313" key="8">
    <source>
        <dbReference type="EMBL" id="GGD43402.1"/>
    </source>
</evidence>
<keyword evidence="9" id="KW-1185">Reference proteome</keyword>
<dbReference type="InterPro" id="IPR001736">
    <property type="entry name" value="PLipase_D/transphosphatidylase"/>
</dbReference>
<feature type="domain" description="PLD phosphodiesterase" evidence="7">
    <location>
        <begin position="535"/>
        <end position="562"/>
    </location>
</feature>
<dbReference type="InterPro" id="IPR025202">
    <property type="entry name" value="PLD-like_dom"/>
</dbReference>
<evidence type="ECO:0000256" key="2">
    <source>
        <dbReference type="ARBA" id="ARBA00004613"/>
    </source>
</evidence>
<accession>A0ABQ1QTR6</accession>
<keyword evidence="6" id="KW-0732">Signal</keyword>
<evidence type="ECO:0000256" key="6">
    <source>
        <dbReference type="SAM" id="SignalP"/>
    </source>
</evidence>
<dbReference type="Gene3D" id="3.30.870.10">
    <property type="entry name" value="Endonuclease Chain A"/>
    <property type="match status" value="2"/>
</dbReference>
<evidence type="ECO:0000313" key="9">
    <source>
        <dbReference type="Proteomes" id="UP000617355"/>
    </source>
</evidence>
<sequence>MNRVTIRARALAALAGLAVLAACAVPVVTPPRGPDPGGALLEATIYLSAAGPDRADARFDFPRHGAAETRITLASSLPAATGARLSCDGPARLVTGALPGLYLRPGAERRFTLPGRHGEVMPRIVLPPETGACRLDWAGHSLALVAEDRADPVNVRRDLRSDTCIRPPDEALDPLARAFFAARPLSLTCARPTGETRLLGDEIEALAIRLERLTGAPISRARLASGDPDMPLDFSRAPRFEQIVVSTLHIRADLSGYLLARALAFHAARGTKVRLMVSNGLMFGKDRRLIEALAYQHPNVQIQYYRWEPEGPIASGGTLLDRYQRSNHVKLFAAIAEEPGHDFAIVGGRNLHDMFFLPELTNRPTRPFLHDYENARGLDNIFAFFSPYEDFEIALLDRAVVGDVISQFGKFWHRDRRGSLSAAQVAGEVVRSDAPREGLVRHFLSLPWADAQTQEALYVDLIDAARSEIVSISPFTYPTPAIDAALARAAGRGVRVRLITREVGGEPPAVFVNGLNTNYFQRRAELFDMRVYTPENRLLHTKIFVVDRRAAIVASTNLNIRSFLHDTENGFVFLDRAVAERLHDMVEETAKKGKREQTPGWWEGLGDFLARTPELRQFF</sequence>